<evidence type="ECO:0000313" key="3">
    <source>
        <dbReference type="EMBL" id="ERL84091.1"/>
    </source>
</evidence>
<dbReference type="Proteomes" id="UP000019118">
    <property type="component" value="Unassembled WGS sequence"/>
</dbReference>
<accession>N6SZK5</accession>
<dbReference type="EMBL" id="KB631092">
    <property type="protein sequence ID" value="ERL84097.1"/>
    <property type="molecule type" value="Genomic_DNA"/>
</dbReference>
<evidence type="ECO:0000313" key="2">
    <source>
        <dbReference type="EMBL" id="ENN73219.1"/>
    </source>
</evidence>
<keyword evidence="7" id="KW-1185">Reference proteome</keyword>
<dbReference type="HOGENOM" id="CLU_1162192_0_0_1"/>
<dbReference type="AlphaFoldDB" id="N6SZK5"/>
<dbReference type="Proteomes" id="UP000030742">
    <property type="component" value="Unassembled WGS sequence"/>
</dbReference>
<feature type="region of interest" description="Disordered" evidence="1">
    <location>
        <begin position="107"/>
        <end position="146"/>
    </location>
</feature>
<feature type="compositionally biased region" description="Basic and acidic residues" evidence="1">
    <location>
        <begin position="115"/>
        <end position="128"/>
    </location>
</feature>
<feature type="compositionally biased region" description="Polar residues" evidence="1">
    <location>
        <begin position="184"/>
        <end position="195"/>
    </location>
</feature>
<evidence type="ECO:0000256" key="1">
    <source>
        <dbReference type="SAM" id="MobiDB-lite"/>
    </source>
</evidence>
<evidence type="ECO:0000313" key="4">
    <source>
        <dbReference type="EMBL" id="ERL84097.1"/>
    </source>
</evidence>
<evidence type="ECO:0000313" key="8">
    <source>
        <dbReference type="Proteomes" id="UP000030742"/>
    </source>
</evidence>
<sequence>MSEHYKSLISDDDVIKELIKDSERRQGKLIIPRLKPNLNFFQRTVNSLVSTNNRIDKGVDTFRSDYLKDEKTRKYRVPVYKSSSNKMPLVDYAFERRLVLETKDKCIRPKGNKRSQKESTKRKWEPHKLSFGSEVEDAASTDQSQVQSYKKTLQILDGISTDTDLDDLEIVNMKEPSSMRKSGKSATRNAKNKSSCVIVLSSDENESSAHQNHKNQKKWKRKISKKHKNKSDTSTDDDC</sequence>
<dbReference type="EMBL" id="KB631186">
    <property type="protein sequence ID" value="ERL84154.1"/>
    <property type="molecule type" value="Genomic_DNA"/>
</dbReference>
<organism evidence="2">
    <name type="scientific">Dendroctonus ponderosae</name>
    <name type="common">Mountain pine beetle</name>
    <dbReference type="NCBI Taxonomy" id="77166"/>
    <lineage>
        <taxon>Eukaryota</taxon>
        <taxon>Metazoa</taxon>
        <taxon>Ecdysozoa</taxon>
        <taxon>Arthropoda</taxon>
        <taxon>Hexapoda</taxon>
        <taxon>Insecta</taxon>
        <taxon>Pterygota</taxon>
        <taxon>Neoptera</taxon>
        <taxon>Endopterygota</taxon>
        <taxon>Coleoptera</taxon>
        <taxon>Polyphaga</taxon>
        <taxon>Cucujiformia</taxon>
        <taxon>Curculionidae</taxon>
        <taxon>Scolytinae</taxon>
        <taxon>Dendroctonus</taxon>
    </lineage>
</organism>
<name>N6SZK5_DENPD</name>
<evidence type="ECO:0000313" key="5">
    <source>
        <dbReference type="EMBL" id="ERL84154.1"/>
    </source>
</evidence>
<dbReference type="KEGG" id="dpa:109542133"/>
<proteinExistence type="predicted"/>
<evidence type="ECO:0000313" key="6">
    <source>
        <dbReference type="EnsemblMetazoa" id="XP_019766763.1"/>
    </source>
</evidence>
<evidence type="ECO:0000313" key="7">
    <source>
        <dbReference type="Proteomes" id="UP000019118"/>
    </source>
</evidence>
<feature type="region of interest" description="Disordered" evidence="1">
    <location>
        <begin position="173"/>
        <end position="239"/>
    </location>
</feature>
<gene>
    <name evidence="6" type="primary">109542133</name>
    <name evidence="3" type="ORF">D910_01428</name>
    <name evidence="4" type="ORF">D910_01434</name>
    <name evidence="5" type="ORF">D910_01520</name>
    <name evidence="2" type="ORF">YQE_10116</name>
</gene>
<dbReference type="EnsemblMetazoa" id="XM_019911204.1">
    <property type="protein sequence ID" value="XP_019766763.1"/>
    <property type="gene ID" value="LOC109542133"/>
</dbReference>
<feature type="compositionally biased region" description="Basic residues" evidence="1">
    <location>
        <begin position="211"/>
        <end position="229"/>
    </location>
</feature>
<protein>
    <submittedName>
        <fullName evidence="2 6">Uncharacterized protein</fullName>
    </submittedName>
</protein>
<reference evidence="7 8" key="1">
    <citation type="journal article" date="2013" name="Genome Biol.">
        <title>Draft genome of the mountain pine beetle, Dendroctonus ponderosae Hopkins, a major forest pest.</title>
        <authorList>
            <person name="Keeling C.I."/>
            <person name="Yuen M.M."/>
            <person name="Liao N.Y."/>
            <person name="Docking T.R."/>
            <person name="Chan S.K."/>
            <person name="Taylor G.A."/>
            <person name="Palmquist D.L."/>
            <person name="Jackman S.D."/>
            <person name="Nguyen A."/>
            <person name="Li M."/>
            <person name="Henderson H."/>
            <person name="Janes J.K."/>
            <person name="Zhao Y."/>
            <person name="Pandoh P."/>
            <person name="Moore R."/>
            <person name="Sperling F.A."/>
            <person name="Huber D.P."/>
            <person name="Birol I."/>
            <person name="Jones S.J."/>
            <person name="Bohlmann J."/>
        </authorList>
    </citation>
    <scope>NUCLEOTIDE SEQUENCE</scope>
</reference>
<dbReference type="EMBL" id="KB631091">
    <property type="protein sequence ID" value="ERL84091.1"/>
    <property type="molecule type" value="Genomic_DNA"/>
</dbReference>
<dbReference type="OrthoDB" id="6778443at2759"/>
<reference evidence="6" key="2">
    <citation type="submission" date="2024-08" db="UniProtKB">
        <authorList>
            <consortium name="EnsemblMetazoa"/>
        </authorList>
    </citation>
    <scope>IDENTIFICATION</scope>
</reference>
<dbReference type="EMBL" id="KB741174">
    <property type="protein sequence ID" value="ENN73219.1"/>
    <property type="molecule type" value="Genomic_DNA"/>
</dbReference>
<feature type="non-terminal residue" evidence="2">
    <location>
        <position position="1"/>
    </location>
</feature>